<dbReference type="Gene3D" id="3.40.50.410">
    <property type="entry name" value="von Willebrand factor, type A domain"/>
    <property type="match status" value="1"/>
</dbReference>
<comment type="caution">
    <text evidence="6">The sequence shown here is derived from an EMBL/GenBank/DDBJ whole genome shotgun (WGS) entry which is preliminary data.</text>
</comment>
<keyword evidence="1" id="KW-0479">Metal-binding</keyword>
<protein>
    <submittedName>
        <fullName evidence="6">Type IV pilus assembly protein PilY1</fullName>
    </submittedName>
</protein>
<evidence type="ECO:0000256" key="3">
    <source>
        <dbReference type="SAM" id="MobiDB-lite"/>
    </source>
</evidence>
<evidence type="ECO:0000256" key="4">
    <source>
        <dbReference type="SAM" id="SignalP"/>
    </source>
</evidence>
<keyword evidence="2" id="KW-0106">Calcium</keyword>
<dbReference type="Pfam" id="PF05567">
    <property type="entry name" value="T4P_PilY1"/>
    <property type="match status" value="1"/>
</dbReference>
<dbReference type="SUPFAM" id="SSF53300">
    <property type="entry name" value="vWA-like"/>
    <property type="match status" value="1"/>
</dbReference>
<evidence type="ECO:0000313" key="6">
    <source>
        <dbReference type="EMBL" id="MBB3170125.1"/>
    </source>
</evidence>
<name>A0A839UXS3_9GAMM</name>
<dbReference type="GO" id="GO:0046872">
    <property type="term" value="F:metal ion binding"/>
    <property type="evidence" value="ECO:0007669"/>
    <property type="project" value="UniProtKB-KW"/>
</dbReference>
<dbReference type="RefSeq" id="WP_183911623.1">
    <property type="nucleotide sequence ID" value="NZ_JACHXZ010000005.1"/>
</dbReference>
<dbReference type="EMBL" id="JACHXZ010000005">
    <property type="protein sequence ID" value="MBB3170125.1"/>
    <property type="molecule type" value="Genomic_DNA"/>
</dbReference>
<keyword evidence="4" id="KW-0732">Signal</keyword>
<feature type="region of interest" description="Disordered" evidence="3">
    <location>
        <begin position="269"/>
        <end position="290"/>
    </location>
</feature>
<evidence type="ECO:0000256" key="1">
    <source>
        <dbReference type="ARBA" id="ARBA00022723"/>
    </source>
</evidence>
<proteinExistence type="predicted"/>
<dbReference type="InterPro" id="IPR036465">
    <property type="entry name" value="vWFA_dom_sf"/>
</dbReference>
<sequence length="1078" mass="115002">MSKFKLATFCGVTAYAWACAAAAAPVALSEVPLAVSGSAKPNIMFLIDNSGSMAAIVEGSGAYDSAVTYGSCSGTFKVASFDYAGKDGSNRVYLRSGGTWYRWADDATDNSGGGGRCFGATDTYVGYLDGGFGSYSGNYLNWYFSNADQSGGDNFGASQRKPGTLNRIEVARASIKSVIGTSSTNGLTKMNVGLAGFVGTETNSTNKADIKKQLVDVDANRAALLTAVDTFNADQWTPLGTALATLGRYFVEGSDQPIVLKSEYIDKTEDSHDVFSREPQYSDGSAPSTSPIQYSCQKNFIITMTDGAPTNDSGYSDDLGKWSDNTLSHTEDASLADTDSGDFDDIAEALYETDLRPDLEGVNNISSYTIGFAIDLPLLKRAADNAGGEYFIANDATALVDSLNNIATSVKAQVGSVASVAFNSSQLSSDSAVYQAKYNTARWSGSLIALPLSDTGSIQPEAWDAATEMDSQAPSSRNIITKAADGVVFDWANLSDAQKDDLGYNGSGTRDDALGQRVLNYLRGDRTNEGSGAGKLRARSSVLGDIVNSTPVFVGKPELFWPDYLENSKFGSSTNSYSDFKAGSAKNRQEVIYFGANDGMLHGVDASISGATAGQEVMAYIPTPLFDDSGAKKGLHYLADQNYAHKFYVDLTPSVADVFVKTSPTAARDWSTVLIGGLRAGGRGLFALDITDPTRYSNMNLYADDVVMWEFTADDDADLGYTYSQPSIAMMQNGKWAVIVGNGYNSTGDGRAKLFIIYIEEGVDGTWSATDYKKIDTEVGDLTTPNGLSTPRLVDLDGDKVVDRIYAGDLRGNMWAFDVDGSNAGNWDVAYSQGATPKPLFTAKDASGKAQPITSAPILGLNRNVTTTNSNSPNLLVMFGTGKFLEASDASNTSDVMTYYSVWDKGSKERLRSHLVSRKVVSSAGLRTVEGADIDWTSDFGWYMDMVNRPTAASSGVTEGERVVSDSLLRRTTLFFNTIIPDDTPCKAGGSGWLMSLQYDTGLKSTEALFDANNDGTIDSADLDYVGSQFLNGLPAKSGILGDVQFTPGSDGSITSRKVNVGAGTKEGRLSWEEVYRD</sequence>
<keyword evidence="7" id="KW-1185">Reference proteome</keyword>
<organism evidence="6 7">
    <name type="scientific">Simiduia aestuariiviva</name>
    <dbReference type="NCBI Taxonomy" id="1510459"/>
    <lineage>
        <taxon>Bacteria</taxon>
        <taxon>Pseudomonadati</taxon>
        <taxon>Pseudomonadota</taxon>
        <taxon>Gammaproteobacteria</taxon>
        <taxon>Cellvibrionales</taxon>
        <taxon>Cellvibrionaceae</taxon>
        <taxon>Simiduia</taxon>
    </lineage>
</organism>
<reference evidence="6 7" key="1">
    <citation type="submission" date="2020-08" db="EMBL/GenBank/DDBJ databases">
        <title>Genomic Encyclopedia of Type Strains, Phase III (KMG-III): the genomes of soil and plant-associated and newly described type strains.</title>
        <authorList>
            <person name="Whitman W."/>
        </authorList>
    </citation>
    <scope>NUCLEOTIDE SEQUENCE [LARGE SCALE GENOMIC DNA]</scope>
    <source>
        <strain evidence="6 7">CECT 8571</strain>
    </source>
</reference>
<evidence type="ECO:0000313" key="7">
    <source>
        <dbReference type="Proteomes" id="UP000559987"/>
    </source>
</evidence>
<evidence type="ECO:0000256" key="2">
    <source>
        <dbReference type="ARBA" id="ARBA00022837"/>
    </source>
</evidence>
<evidence type="ECO:0000259" key="5">
    <source>
        <dbReference type="Pfam" id="PF05567"/>
    </source>
</evidence>
<feature type="signal peptide" evidence="4">
    <location>
        <begin position="1"/>
        <end position="23"/>
    </location>
</feature>
<dbReference type="AlphaFoldDB" id="A0A839UXS3"/>
<dbReference type="InterPro" id="IPR018247">
    <property type="entry name" value="EF_Hand_1_Ca_BS"/>
</dbReference>
<accession>A0A839UXS3</accession>
<dbReference type="PROSITE" id="PS00018">
    <property type="entry name" value="EF_HAND_1"/>
    <property type="match status" value="1"/>
</dbReference>
<dbReference type="Proteomes" id="UP000559987">
    <property type="component" value="Unassembled WGS sequence"/>
</dbReference>
<gene>
    <name evidence="6" type="ORF">FHS30_003342</name>
</gene>
<dbReference type="InterPro" id="IPR008707">
    <property type="entry name" value="B-propeller_PilY1"/>
</dbReference>
<feature type="chain" id="PRO_5032335420" evidence="4">
    <location>
        <begin position="24"/>
        <end position="1078"/>
    </location>
</feature>
<feature type="domain" description="PilY1 beta-propeller" evidence="5">
    <location>
        <begin position="543"/>
        <end position="909"/>
    </location>
</feature>